<proteinExistence type="predicted"/>
<feature type="region of interest" description="Disordered" evidence="1">
    <location>
        <begin position="156"/>
        <end position="187"/>
    </location>
</feature>
<keyword evidence="3" id="KW-1185">Reference proteome</keyword>
<evidence type="ECO:0000256" key="1">
    <source>
        <dbReference type="SAM" id="MobiDB-lite"/>
    </source>
</evidence>
<dbReference type="EMBL" id="KN837111">
    <property type="protein sequence ID" value="KIJ45729.1"/>
    <property type="molecule type" value="Genomic_DNA"/>
</dbReference>
<feature type="region of interest" description="Disordered" evidence="1">
    <location>
        <begin position="1"/>
        <end position="72"/>
    </location>
</feature>
<dbReference type="Proteomes" id="UP000054279">
    <property type="component" value="Unassembled WGS sequence"/>
</dbReference>
<feature type="compositionally biased region" description="Polar residues" evidence="1">
    <location>
        <begin position="163"/>
        <end position="182"/>
    </location>
</feature>
<evidence type="ECO:0000313" key="3">
    <source>
        <dbReference type="Proteomes" id="UP000054279"/>
    </source>
</evidence>
<sequence>MVRATRSTAALQTQQTAPQESPQTSPTKKPGRKRKRSSVTAADGDGLRANKQRRGEAKQEDEGLGAGDLPLDREDAAQILDVLEMQKAGPSKDSSKMYSLRTLLKDPSSHPLRVIRAAIQPLFPISSHPRTRISSAAGQQIDFCNLALSLLDESSQKHPPISLSETTLLPESEDQNQSSTGLQDKRRRYALVQRLPGGDWWTSANSTREGEPGLTASEAKELVKGQSELVSILPSLPLSPSSLSKLGELQMDIRRESRFKFKSLHISPRSVSAGTFLDYGPNTSFAPAFDSEGAELGRDGLGQILMGRIDKRKVRELRRKMLVQIQQEQAEEVALNAIETASEEPKPSAMDEMLSSLFPDQELGGFKEALQLLQVETDAAILLEKNARALERLNLLQTVRLREGGQPVSEDSEECKLAQEIFNSLTVLVSLRPRAAASPESLGQTSLIPPASVLRALQSTFPSAPAQAWQGTLEESRKMALQDDSTVHVKAGASVQNAAPVAQPAYAAPPGYAPNAQYRPPPAAYPYHAPVAPRPGTQTPIANPYYPNAYLQNQ</sequence>
<protein>
    <submittedName>
        <fullName evidence="2">Unplaced genomic scaffold SPHSTscaffold_36, whole genome shotgun sequence</fullName>
    </submittedName>
</protein>
<evidence type="ECO:0000313" key="2">
    <source>
        <dbReference type="EMBL" id="KIJ45729.1"/>
    </source>
</evidence>
<dbReference type="OrthoDB" id="21648at2759"/>
<feature type="compositionally biased region" description="Basic and acidic residues" evidence="1">
    <location>
        <begin position="45"/>
        <end position="61"/>
    </location>
</feature>
<feature type="compositionally biased region" description="Low complexity" evidence="1">
    <location>
        <begin position="1"/>
        <end position="19"/>
    </location>
</feature>
<gene>
    <name evidence="2" type="ORF">M422DRAFT_251030</name>
</gene>
<accession>A0A0C9VFE4</accession>
<dbReference type="HOGENOM" id="CLU_022554_0_0_1"/>
<dbReference type="AlphaFoldDB" id="A0A0C9VFE4"/>
<organism evidence="2 3">
    <name type="scientific">Sphaerobolus stellatus (strain SS14)</name>
    <dbReference type="NCBI Taxonomy" id="990650"/>
    <lineage>
        <taxon>Eukaryota</taxon>
        <taxon>Fungi</taxon>
        <taxon>Dikarya</taxon>
        <taxon>Basidiomycota</taxon>
        <taxon>Agaricomycotina</taxon>
        <taxon>Agaricomycetes</taxon>
        <taxon>Phallomycetidae</taxon>
        <taxon>Geastrales</taxon>
        <taxon>Sphaerobolaceae</taxon>
        <taxon>Sphaerobolus</taxon>
    </lineage>
</organism>
<name>A0A0C9VFE4_SPHS4</name>
<feature type="non-terminal residue" evidence="2">
    <location>
        <position position="554"/>
    </location>
</feature>
<reference evidence="2 3" key="1">
    <citation type="submission" date="2014-06" db="EMBL/GenBank/DDBJ databases">
        <title>Evolutionary Origins and Diversification of the Mycorrhizal Mutualists.</title>
        <authorList>
            <consortium name="DOE Joint Genome Institute"/>
            <consortium name="Mycorrhizal Genomics Consortium"/>
            <person name="Kohler A."/>
            <person name="Kuo A."/>
            <person name="Nagy L.G."/>
            <person name="Floudas D."/>
            <person name="Copeland A."/>
            <person name="Barry K.W."/>
            <person name="Cichocki N."/>
            <person name="Veneault-Fourrey C."/>
            <person name="LaButti K."/>
            <person name="Lindquist E.A."/>
            <person name="Lipzen A."/>
            <person name="Lundell T."/>
            <person name="Morin E."/>
            <person name="Murat C."/>
            <person name="Riley R."/>
            <person name="Ohm R."/>
            <person name="Sun H."/>
            <person name="Tunlid A."/>
            <person name="Henrissat B."/>
            <person name="Grigoriev I.V."/>
            <person name="Hibbett D.S."/>
            <person name="Martin F."/>
        </authorList>
    </citation>
    <scope>NUCLEOTIDE SEQUENCE [LARGE SCALE GENOMIC DNA]</scope>
    <source>
        <strain evidence="2 3">SS14</strain>
    </source>
</reference>